<dbReference type="CDD" id="cd03293">
    <property type="entry name" value="ABC_NrtD_SsuB_transporters"/>
    <property type="match status" value="1"/>
</dbReference>
<dbReference type="InterPro" id="IPR017871">
    <property type="entry name" value="ABC_transporter-like_CS"/>
</dbReference>
<gene>
    <name evidence="6" type="ORF">BECKTC1821D_GA0114238_101828</name>
</gene>
<dbReference type="AlphaFoldDB" id="A0A450YQM1"/>
<dbReference type="SUPFAM" id="SSF52540">
    <property type="entry name" value="P-loop containing nucleoside triphosphate hydrolases"/>
    <property type="match status" value="1"/>
</dbReference>
<keyword evidence="2" id="KW-0813">Transport</keyword>
<comment type="similarity">
    <text evidence="1">Belongs to the ABC transporter superfamily.</text>
</comment>
<dbReference type="PROSITE" id="PS00211">
    <property type="entry name" value="ABC_TRANSPORTER_1"/>
    <property type="match status" value="1"/>
</dbReference>
<dbReference type="EMBL" id="CAADFS010000018">
    <property type="protein sequence ID" value="VFK43789.1"/>
    <property type="molecule type" value="Genomic_DNA"/>
</dbReference>
<dbReference type="Pfam" id="PF00005">
    <property type="entry name" value="ABC_tran"/>
    <property type="match status" value="1"/>
</dbReference>
<dbReference type="InterPro" id="IPR027417">
    <property type="entry name" value="P-loop_NTPase"/>
</dbReference>
<dbReference type="InterPro" id="IPR003593">
    <property type="entry name" value="AAA+_ATPase"/>
</dbReference>
<dbReference type="GO" id="GO:0016887">
    <property type="term" value="F:ATP hydrolysis activity"/>
    <property type="evidence" value="ECO:0007669"/>
    <property type="project" value="InterPro"/>
</dbReference>
<dbReference type="PROSITE" id="PS50893">
    <property type="entry name" value="ABC_TRANSPORTER_2"/>
    <property type="match status" value="1"/>
</dbReference>
<organism evidence="6">
    <name type="scientific">Candidatus Kentrum sp. TC</name>
    <dbReference type="NCBI Taxonomy" id="2126339"/>
    <lineage>
        <taxon>Bacteria</taxon>
        <taxon>Pseudomonadati</taxon>
        <taxon>Pseudomonadota</taxon>
        <taxon>Gammaproteobacteria</taxon>
        <taxon>Candidatus Kentrum</taxon>
    </lineage>
</organism>
<accession>A0A450YQM1</accession>
<evidence type="ECO:0000259" key="5">
    <source>
        <dbReference type="PROSITE" id="PS50893"/>
    </source>
</evidence>
<dbReference type="InterPro" id="IPR003439">
    <property type="entry name" value="ABC_transporter-like_ATP-bd"/>
</dbReference>
<keyword evidence="3" id="KW-0547">Nucleotide-binding</keyword>
<feature type="domain" description="ABC transporter" evidence="5">
    <location>
        <begin position="11"/>
        <end position="240"/>
    </location>
</feature>
<name>A0A450YQM1_9GAMM</name>
<evidence type="ECO:0000256" key="3">
    <source>
        <dbReference type="ARBA" id="ARBA00022741"/>
    </source>
</evidence>
<sequence length="255" mass="28665">MAGTNPNVEAIRFDAVHRYFRKDGGELRILDGFDLAIEAGQFTVILGPSGCGKSTLLQLAAGLDFSNAGTIRVFGTEVTGPQRDCGMVFQQYTSFPWLTVRENVQFGLSHHELHQHRDWVNHLLEVTGLTGFSSALPHTLSGGMQQRLAIARTLAVYPKILLMDEPFGALDVQTRRSMQSLLLDIWQESKPTILFVTHDIEEGLFLGERVIVVSKAPARMLFDQNTAYPYPRVEDLRYSNRFKEQEKQLSQLLGK</sequence>
<dbReference type="PANTHER" id="PTHR42788">
    <property type="entry name" value="TAURINE IMPORT ATP-BINDING PROTEIN-RELATED"/>
    <property type="match status" value="1"/>
</dbReference>
<proteinExistence type="inferred from homology"/>
<dbReference type="InterPro" id="IPR050166">
    <property type="entry name" value="ABC_transporter_ATP-bind"/>
</dbReference>
<evidence type="ECO:0000256" key="2">
    <source>
        <dbReference type="ARBA" id="ARBA00022448"/>
    </source>
</evidence>
<dbReference type="SMART" id="SM00382">
    <property type="entry name" value="AAA"/>
    <property type="match status" value="1"/>
</dbReference>
<evidence type="ECO:0000256" key="4">
    <source>
        <dbReference type="ARBA" id="ARBA00022840"/>
    </source>
</evidence>
<dbReference type="GO" id="GO:0005524">
    <property type="term" value="F:ATP binding"/>
    <property type="evidence" value="ECO:0007669"/>
    <property type="project" value="UniProtKB-KW"/>
</dbReference>
<keyword evidence="4 6" id="KW-0067">ATP-binding</keyword>
<evidence type="ECO:0000256" key="1">
    <source>
        <dbReference type="ARBA" id="ARBA00005417"/>
    </source>
</evidence>
<dbReference type="PANTHER" id="PTHR42788:SF13">
    <property type="entry name" value="ALIPHATIC SULFONATES IMPORT ATP-BINDING PROTEIN SSUB"/>
    <property type="match status" value="1"/>
</dbReference>
<dbReference type="Gene3D" id="3.40.50.300">
    <property type="entry name" value="P-loop containing nucleotide triphosphate hydrolases"/>
    <property type="match status" value="1"/>
</dbReference>
<protein>
    <submittedName>
        <fullName evidence="6">NitT/TauT family transport system ATP-binding protein</fullName>
    </submittedName>
</protein>
<reference evidence="6" key="1">
    <citation type="submission" date="2019-02" db="EMBL/GenBank/DDBJ databases">
        <authorList>
            <person name="Gruber-Vodicka R. H."/>
            <person name="Seah K. B. B."/>
        </authorList>
    </citation>
    <scope>NUCLEOTIDE SEQUENCE</scope>
    <source>
        <strain evidence="6">BECK_BZ123</strain>
    </source>
</reference>
<evidence type="ECO:0000313" key="6">
    <source>
        <dbReference type="EMBL" id="VFK43789.1"/>
    </source>
</evidence>